<evidence type="ECO:0000313" key="2">
    <source>
        <dbReference type="Proteomes" id="UP001060215"/>
    </source>
</evidence>
<accession>A0ACC0FCB0</accession>
<comment type="caution">
    <text evidence="1">The sequence shown here is derived from an EMBL/GenBank/DDBJ whole genome shotgun (WGS) entry which is preliminary data.</text>
</comment>
<organism evidence="1 2">
    <name type="scientific">Camellia lanceoleosa</name>
    <dbReference type="NCBI Taxonomy" id="1840588"/>
    <lineage>
        <taxon>Eukaryota</taxon>
        <taxon>Viridiplantae</taxon>
        <taxon>Streptophyta</taxon>
        <taxon>Embryophyta</taxon>
        <taxon>Tracheophyta</taxon>
        <taxon>Spermatophyta</taxon>
        <taxon>Magnoliopsida</taxon>
        <taxon>eudicotyledons</taxon>
        <taxon>Gunneridae</taxon>
        <taxon>Pentapetalae</taxon>
        <taxon>asterids</taxon>
        <taxon>Ericales</taxon>
        <taxon>Theaceae</taxon>
        <taxon>Camellia</taxon>
    </lineage>
</organism>
<protein>
    <submittedName>
        <fullName evidence="1">Metal transporter Nramp2</fullName>
    </submittedName>
</protein>
<keyword evidence="2" id="KW-1185">Reference proteome</keyword>
<dbReference type="EMBL" id="CM045772">
    <property type="protein sequence ID" value="KAI7985071.1"/>
    <property type="molecule type" value="Genomic_DNA"/>
</dbReference>
<reference evidence="1 2" key="1">
    <citation type="journal article" date="2022" name="Plant J.">
        <title>Chromosome-level genome of Camellia lanceoleosa provides a valuable resource for understanding genome evolution and self-incompatibility.</title>
        <authorList>
            <person name="Gong W."/>
            <person name="Xiao S."/>
            <person name="Wang L."/>
            <person name="Liao Z."/>
            <person name="Chang Y."/>
            <person name="Mo W."/>
            <person name="Hu G."/>
            <person name="Li W."/>
            <person name="Zhao G."/>
            <person name="Zhu H."/>
            <person name="Hu X."/>
            <person name="Ji K."/>
            <person name="Xiang X."/>
            <person name="Song Q."/>
            <person name="Yuan D."/>
            <person name="Jin S."/>
            <person name="Zhang L."/>
        </authorList>
    </citation>
    <scope>NUCLEOTIDE SEQUENCE [LARGE SCALE GENOMIC DNA]</scope>
    <source>
        <strain evidence="1">SQ_2022a</strain>
    </source>
</reference>
<proteinExistence type="predicted"/>
<dbReference type="Proteomes" id="UP001060215">
    <property type="component" value="Chromosome 15"/>
</dbReference>
<evidence type="ECO:0000313" key="1">
    <source>
        <dbReference type="EMBL" id="KAI7985071.1"/>
    </source>
</evidence>
<sequence length="83" mass="9201">MAELALIGADIQEVIGSEIAIKILSNGFFPIWAGVVITTSDCDHLALVRAYEAWKEAERDVAGYEYYWKNFLSAQSMKATDAL</sequence>
<name>A0ACC0FCB0_9ERIC</name>
<gene>
    <name evidence="1" type="ORF">LOK49_LG14G00826</name>
</gene>